<sequence>MSSSSCGSGRGGGGGEPSDHAAAEEGVDHFDRLPDAIILVVLNWIGDVKALGRCSLVSRRFRFLVPFVDRVVVRVDCVVSDDPSSASRGGGGGAAATGDRPRGVLSHLSRFFFAGLVKPFQALGQIFSPASGHRRSSSSSSSSAAAAAESGVSHRSPTEVLKSFKVIRHLGIELPAGELTVDDGLLIKWKAGFGSTLDSCVILCASSVSPNSSNPNPRPNSHDPSLPDDDSSVSIPDSFYSSGKLKLRVVWTISALIAASARHYLLHPIIAEHATLQTLNLTDSDGQGELTMDARQLQELRVTPACAPGNSQRTLVPALSMLLWYAPLLELPAGLVLKGATLVAVRPNEEKGNAGLGFADVHGWVSNAFEEPYGMAARMLVHWKKASGNKPHKRRQDGSLL</sequence>
<comment type="caution">
    <text evidence="2">The sequence shown here is derived from an EMBL/GenBank/DDBJ whole genome shotgun (WGS) entry which is preliminary data.</text>
</comment>
<accession>A0A199VSH7</accession>
<proteinExistence type="predicted"/>
<evidence type="ECO:0000313" key="3">
    <source>
        <dbReference type="Proteomes" id="UP000092600"/>
    </source>
</evidence>
<feature type="region of interest" description="Disordered" evidence="1">
    <location>
        <begin position="209"/>
        <end position="232"/>
    </location>
</feature>
<name>A0A199VSH7_ANACO</name>
<reference evidence="2 3" key="1">
    <citation type="journal article" date="2016" name="DNA Res.">
        <title>The draft genome of MD-2 pineapple using hybrid error correction of long reads.</title>
        <authorList>
            <person name="Redwan R.M."/>
            <person name="Saidin A."/>
            <person name="Kumar S.V."/>
        </authorList>
    </citation>
    <scope>NUCLEOTIDE SEQUENCE [LARGE SCALE GENOMIC DNA]</scope>
    <source>
        <strain evidence="3">cv. MD2</strain>
        <tissue evidence="2">Leaf</tissue>
    </source>
</reference>
<dbReference type="EMBL" id="LSRQ01001043">
    <property type="protein sequence ID" value="OAY79645.1"/>
    <property type="molecule type" value="Genomic_DNA"/>
</dbReference>
<evidence type="ECO:0000313" key="2">
    <source>
        <dbReference type="EMBL" id="OAY79645.1"/>
    </source>
</evidence>
<dbReference type="STRING" id="4615.A0A199VSH7"/>
<dbReference type="InterPro" id="IPR044809">
    <property type="entry name" value="AUF1-like"/>
</dbReference>
<dbReference type="SUPFAM" id="SSF81383">
    <property type="entry name" value="F-box domain"/>
    <property type="match status" value="1"/>
</dbReference>
<evidence type="ECO:0000256" key="1">
    <source>
        <dbReference type="SAM" id="MobiDB-lite"/>
    </source>
</evidence>
<protein>
    <submittedName>
        <fullName evidence="2">F-box protein</fullName>
    </submittedName>
</protein>
<organism evidence="2 3">
    <name type="scientific">Ananas comosus</name>
    <name type="common">Pineapple</name>
    <name type="synonym">Ananas ananas</name>
    <dbReference type="NCBI Taxonomy" id="4615"/>
    <lineage>
        <taxon>Eukaryota</taxon>
        <taxon>Viridiplantae</taxon>
        <taxon>Streptophyta</taxon>
        <taxon>Embryophyta</taxon>
        <taxon>Tracheophyta</taxon>
        <taxon>Spermatophyta</taxon>
        <taxon>Magnoliopsida</taxon>
        <taxon>Liliopsida</taxon>
        <taxon>Poales</taxon>
        <taxon>Bromeliaceae</taxon>
        <taxon>Bromelioideae</taxon>
        <taxon>Ananas</taxon>
    </lineage>
</organism>
<feature type="region of interest" description="Disordered" evidence="1">
    <location>
        <begin position="1"/>
        <end position="22"/>
    </location>
</feature>
<dbReference type="Proteomes" id="UP000092600">
    <property type="component" value="Unassembled WGS sequence"/>
</dbReference>
<gene>
    <name evidence="2" type="ORF">ACMD2_13860</name>
</gene>
<dbReference type="InterPro" id="IPR036047">
    <property type="entry name" value="F-box-like_dom_sf"/>
</dbReference>
<dbReference type="PANTHER" id="PTHR31215">
    <property type="entry name" value="OS05G0510400 PROTEIN-RELATED"/>
    <property type="match status" value="1"/>
</dbReference>
<dbReference type="AlphaFoldDB" id="A0A199VSH7"/>